<evidence type="ECO:0000313" key="3">
    <source>
        <dbReference type="Proteomes" id="UP000786387"/>
    </source>
</evidence>
<protein>
    <submittedName>
        <fullName evidence="2">Uncharacterized protein</fullName>
    </submittedName>
</protein>
<keyword evidence="1" id="KW-1133">Transmembrane helix</keyword>
<dbReference type="Proteomes" id="UP000786387">
    <property type="component" value="Unassembled WGS sequence"/>
</dbReference>
<dbReference type="RefSeq" id="WP_181073090.1">
    <property type="nucleotide sequence ID" value="NZ_JAAMRF010000013.1"/>
</dbReference>
<keyword evidence="1" id="KW-0472">Membrane</keyword>
<proteinExistence type="predicted"/>
<keyword evidence="3" id="KW-1185">Reference proteome</keyword>
<gene>
    <name evidence="2" type="ORF">G7026_21515</name>
</gene>
<keyword evidence="1" id="KW-0812">Transmembrane</keyword>
<organism evidence="2 3">
    <name type="scientific">Stutzerimonas azotifigens</name>
    <dbReference type="NCBI Taxonomy" id="291995"/>
    <lineage>
        <taxon>Bacteria</taxon>
        <taxon>Pseudomonadati</taxon>
        <taxon>Pseudomonadota</taxon>
        <taxon>Gammaproteobacteria</taxon>
        <taxon>Pseudomonadales</taxon>
        <taxon>Pseudomonadaceae</taxon>
        <taxon>Stutzerimonas</taxon>
    </lineage>
</organism>
<comment type="caution">
    <text evidence="2">The sequence shown here is derived from an EMBL/GenBank/DDBJ whole genome shotgun (WGS) entry which is preliminary data.</text>
</comment>
<dbReference type="EMBL" id="JAAMRF010000013">
    <property type="protein sequence ID" value="MBA1275927.1"/>
    <property type="molecule type" value="Genomic_DNA"/>
</dbReference>
<feature type="transmembrane region" description="Helical" evidence="1">
    <location>
        <begin position="39"/>
        <end position="63"/>
    </location>
</feature>
<feature type="transmembrane region" description="Helical" evidence="1">
    <location>
        <begin position="95"/>
        <end position="117"/>
    </location>
</feature>
<evidence type="ECO:0000256" key="1">
    <source>
        <dbReference type="SAM" id="Phobius"/>
    </source>
</evidence>
<reference evidence="2 3" key="1">
    <citation type="submission" date="2020-02" db="EMBL/GenBank/DDBJ databases">
        <title>Synteny-based analysis reveals conserved mechanism for high triclosan tolerance in Pseudomonas, as well as instances of horizontal transfer.</title>
        <authorList>
            <person name="Mcfarland A.G."/>
            <person name="Bertucci H.K."/>
            <person name="Litmann E."/>
            <person name="Shen J."/>
            <person name="Huttenhower C."/>
            <person name="Hartmann E.M."/>
        </authorList>
    </citation>
    <scope>NUCLEOTIDE SEQUENCE [LARGE SCALE GENOMIC DNA]</scope>
    <source>
        <strain evidence="2 3">115A1</strain>
    </source>
</reference>
<name>A0ABR5Z6X2_9GAMM</name>
<accession>A0ABR5Z6X2</accession>
<sequence length="127" mass="13924">MKYFDFKSLVAAFAIGCLVPFVIMLLTITTLNYSKNTSLYIAASTIMTAVYFIYIPAITSYIAAKKSKQLPYYHGLTATGIIAMATYALSEPAQAWIGIAHFLSVIILGLIGTKIAVLRRQPHEPSN</sequence>
<evidence type="ECO:0000313" key="2">
    <source>
        <dbReference type="EMBL" id="MBA1275927.1"/>
    </source>
</evidence>
<feature type="transmembrane region" description="Helical" evidence="1">
    <location>
        <begin position="9"/>
        <end position="33"/>
    </location>
</feature>
<feature type="transmembrane region" description="Helical" evidence="1">
    <location>
        <begin position="70"/>
        <end position="89"/>
    </location>
</feature>